<feature type="transmembrane region" description="Helical" evidence="1">
    <location>
        <begin position="41"/>
        <end position="65"/>
    </location>
</feature>
<sequence>MSLLQRIALAYLAGTIGGLANSLMNWAGFASGLAQLLGNPLVPAFTAAWLYPRLVWGGLWGLLFLTPFMTERPVVRGLVLSALPSAAMLFLFLPMQGQGILGLEMGYGTPLFVIACNLAWGLFAGFFWGLMNPLRRGRAR</sequence>
<dbReference type="RefSeq" id="WP_020885891.1">
    <property type="nucleotide sequence ID" value="NZ_ATHI01000003.1"/>
</dbReference>
<proteinExistence type="predicted"/>
<feature type="transmembrane region" description="Helical" evidence="1">
    <location>
        <begin position="107"/>
        <end position="130"/>
    </location>
</feature>
<evidence type="ECO:0000313" key="2">
    <source>
        <dbReference type="EMBL" id="EPR35664.1"/>
    </source>
</evidence>
<accession>S7UNT0</accession>
<organism evidence="2 3">
    <name type="scientific">Alkalidesulfovibrio alkalitolerans DSM 16529</name>
    <dbReference type="NCBI Taxonomy" id="1121439"/>
    <lineage>
        <taxon>Bacteria</taxon>
        <taxon>Pseudomonadati</taxon>
        <taxon>Thermodesulfobacteriota</taxon>
        <taxon>Desulfovibrionia</taxon>
        <taxon>Desulfovibrionales</taxon>
        <taxon>Desulfovibrionaceae</taxon>
        <taxon>Alkalidesulfovibrio</taxon>
    </lineage>
</organism>
<dbReference type="Proteomes" id="UP000014975">
    <property type="component" value="Unassembled WGS sequence"/>
</dbReference>
<evidence type="ECO:0000313" key="3">
    <source>
        <dbReference type="Proteomes" id="UP000014975"/>
    </source>
</evidence>
<keyword evidence="1" id="KW-1133">Transmembrane helix</keyword>
<dbReference type="OrthoDB" id="458509at2"/>
<keyword evidence="3" id="KW-1185">Reference proteome</keyword>
<keyword evidence="1" id="KW-0472">Membrane</keyword>
<evidence type="ECO:0000256" key="1">
    <source>
        <dbReference type="SAM" id="Phobius"/>
    </source>
</evidence>
<feature type="transmembrane region" description="Helical" evidence="1">
    <location>
        <begin position="77"/>
        <end position="95"/>
    </location>
</feature>
<protein>
    <submittedName>
        <fullName evidence="2">Uncharacterized protein</fullName>
    </submittedName>
</protein>
<dbReference type="AlphaFoldDB" id="S7UNT0"/>
<dbReference type="eggNOG" id="ENOG5032SRD">
    <property type="taxonomic scope" value="Bacteria"/>
</dbReference>
<gene>
    <name evidence="2" type="ORF">dsat_2005</name>
</gene>
<keyword evidence="1" id="KW-0812">Transmembrane</keyword>
<dbReference type="PATRIC" id="fig|1121439.3.peg.390"/>
<feature type="transmembrane region" description="Helical" evidence="1">
    <location>
        <begin position="7"/>
        <end position="29"/>
    </location>
</feature>
<reference evidence="2 3" key="1">
    <citation type="journal article" date="2013" name="Genome Announc.">
        <title>Draft genome sequences for three mercury-methylating, sulfate-reducing bacteria.</title>
        <authorList>
            <person name="Brown S.D."/>
            <person name="Hurt R.A.Jr."/>
            <person name="Gilmour C.C."/>
            <person name="Elias D.A."/>
        </authorList>
    </citation>
    <scope>NUCLEOTIDE SEQUENCE [LARGE SCALE GENOMIC DNA]</scope>
    <source>
        <strain evidence="2 3">DSM 16529</strain>
    </source>
</reference>
<dbReference type="EMBL" id="ATHI01000003">
    <property type="protein sequence ID" value="EPR35664.1"/>
    <property type="molecule type" value="Genomic_DNA"/>
</dbReference>
<name>S7UNT0_9BACT</name>
<comment type="caution">
    <text evidence="2">The sequence shown here is derived from an EMBL/GenBank/DDBJ whole genome shotgun (WGS) entry which is preliminary data.</text>
</comment>